<dbReference type="HOGENOM" id="CLU_1612352_0_0_1"/>
<sequence>MNKTQSAVCEGMSKAMLNDCSHYFSKDKMDCKSNVLEGFKQFCKSDPKSPACNWLKPTTPIPITTRLTTTTTPTTTTTLPPATTVISDSSTDASSNFPLVIVAIITILAFIAIGISLFCYCKKKKAAGKKEPMTGVTTGSNSASGISSKGATTPKKSEYVKEKTSEKSNIKTARNY</sequence>
<reference evidence="3" key="1">
    <citation type="submission" date="2007-07" db="EMBL/GenBank/DDBJ databases">
        <title>PCAP assembly of the Caenorhabditis remanei genome.</title>
        <authorList>
            <consortium name="The Caenorhabditis remanei Sequencing Consortium"/>
            <person name="Wilson R.K."/>
        </authorList>
    </citation>
    <scope>NUCLEOTIDE SEQUENCE [LARGE SCALE GENOMIC DNA]</scope>
    <source>
        <strain evidence="3">PB4641</strain>
    </source>
</reference>
<dbReference type="Proteomes" id="UP000008281">
    <property type="component" value="Unassembled WGS sequence"/>
</dbReference>
<keyword evidence="2" id="KW-0472">Membrane</keyword>
<keyword evidence="4" id="KW-1185">Reference proteome</keyword>
<evidence type="ECO:0000313" key="3">
    <source>
        <dbReference type="EMBL" id="EFP08170.1"/>
    </source>
</evidence>
<name>E3MS44_CAERE</name>
<keyword evidence="2" id="KW-0812">Transmembrane</keyword>
<organism evidence="4">
    <name type="scientific">Caenorhabditis remanei</name>
    <name type="common">Caenorhabditis vulgaris</name>
    <dbReference type="NCBI Taxonomy" id="31234"/>
    <lineage>
        <taxon>Eukaryota</taxon>
        <taxon>Metazoa</taxon>
        <taxon>Ecdysozoa</taxon>
        <taxon>Nematoda</taxon>
        <taxon>Chromadorea</taxon>
        <taxon>Rhabditida</taxon>
        <taxon>Rhabditina</taxon>
        <taxon>Rhabditomorpha</taxon>
        <taxon>Rhabditoidea</taxon>
        <taxon>Rhabditidae</taxon>
        <taxon>Peloderinae</taxon>
        <taxon>Caenorhabditis</taxon>
    </lineage>
</organism>
<protein>
    <submittedName>
        <fullName evidence="3">Uncharacterized protein</fullName>
    </submittedName>
</protein>
<feature type="compositionally biased region" description="Polar residues" evidence="1">
    <location>
        <begin position="135"/>
        <end position="151"/>
    </location>
</feature>
<feature type="transmembrane region" description="Helical" evidence="2">
    <location>
        <begin position="97"/>
        <end position="120"/>
    </location>
</feature>
<gene>
    <name evidence="3" type="ORF">CRE_17318</name>
</gene>
<feature type="region of interest" description="Disordered" evidence="1">
    <location>
        <begin position="131"/>
        <end position="176"/>
    </location>
</feature>
<dbReference type="AlphaFoldDB" id="E3MS44"/>
<proteinExistence type="predicted"/>
<dbReference type="EMBL" id="DS268471">
    <property type="protein sequence ID" value="EFP08170.1"/>
    <property type="molecule type" value="Genomic_DNA"/>
</dbReference>
<evidence type="ECO:0000256" key="2">
    <source>
        <dbReference type="SAM" id="Phobius"/>
    </source>
</evidence>
<evidence type="ECO:0000313" key="4">
    <source>
        <dbReference type="Proteomes" id="UP000008281"/>
    </source>
</evidence>
<dbReference type="OMA" id="SAVCEGM"/>
<accession>E3MS44</accession>
<feature type="compositionally biased region" description="Basic and acidic residues" evidence="1">
    <location>
        <begin position="155"/>
        <end position="169"/>
    </location>
</feature>
<evidence type="ECO:0000256" key="1">
    <source>
        <dbReference type="SAM" id="MobiDB-lite"/>
    </source>
</evidence>
<keyword evidence="2" id="KW-1133">Transmembrane helix</keyword>